<dbReference type="InterPro" id="IPR046947">
    <property type="entry name" value="LytR-like"/>
</dbReference>
<dbReference type="SUPFAM" id="SSF52172">
    <property type="entry name" value="CheY-like"/>
    <property type="match status" value="1"/>
</dbReference>
<feature type="domain" description="Response regulatory" evidence="4">
    <location>
        <begin position="3"/>
        <end position="120"/>
    </location>
</feature>
<dbReference type="SMART" id="SM00448">
    <property type="entry name" value="REC"/>
    <property type="match status" value="1"/>
</dbReference>
<reference evidence="6 7" key="1">
    <citation type="submission" date="2019-07" db="EMBL/GenBank/DDBJ databases">
        <title>Draft genome sequences of 15 bacterial species constituting the stable defined intestinal microbiota of the GM15 gnotobiotic mouse model.</title>
        <authorList>
            <person name="Elie C."/>
            <person name="Mathieu A."/>
            <person name="Saliou A."/>
            <person name="Darnaud M."/>
            <person name="Leulier F."/>
            <person name="Tamellini A."/>
        </authorList>
    </citation>
    <scope>NUCLEOTIDE SEQUENCE [LARGE SCALE GENOMIC DNA]</scope>
    <source>
        <strain evidence="7">ASF 502</strain>
    </source>
</reference>
<gene>
    <name evidence="6" type="ORF">FMM80_13545</name>
</gene>
<evidence type="ECO:0000259" key="4">
    <source>
        <dbReference type="PROSITE" id="PS50110"/>
    </source>
</evidence>
<dbReference type="PANTHER" id="PTHR37299:SF1">
    <property type="entry name" value="STAGE 0 SPORULATION PROTEIN A HOMOLOG"/>
    <property type="match status" value="1"/>
</dbReference>
<dbReference type="PANTHER" id="PTHR37299">
    <property type="entry name" value="TRANSCRIPTIONAL REGULATOR-RELATED"/>
    <property type="match status" value="1"/>
</dbReference>
<dbReference type="Pfam" id="PF00072">
    <property type="entry name" value="Response_reg"/>
    <property type="match status" value="1"/>
</dbReference>
<evidence type="ECO:0000313" key="7">
    <source>
        <dbReference type="Proteomes" id="UP000474104"/>
    </source>
</evidence>
<comment type="caution">
    <text evidence="6">The sequence shown here is derived from an EMBL/GenBank/DDBJ whole genome shotgun (WGS) entry which is preliminary data.</text>
</comment>
<dbReference type="InterPro" id="IPR007492">
    <property type="entry name" value="LytTR_DNA-bd_dom"/>
</dbReference>
<dbReference type="PROSITE" id="PS50110">
    <property type="entry name" value="RESPONSE_REGULATORY"/>
    <property type="match status" value="1"/>
</dbReference>
<dbReference type="RefSeq" id="WP_004075213.1">
    <property type="nucleotide sequence ID" value="NZ_CASCYM010000002.1"/>
</dbReference>
<name>A0A9X5H595_9FIRM</name>
<dbReference type="InterPro" id="IPR011006">
    <property type="entry name" value="CheY-like_superfamily"/>
</dbReference>
<evidence type="ECO:0000256" key="1">
    <source>
        <dbReference type="ARBA" id="ARBA00018672"/>
    </source>
</evidence>
<dbReference type="Proteomes" id="UP000474104">
    <property type="component" value="Unassembled WGS sequence"/>
</dbReference>
<dbReference type="GO" id="GO:0003677">
    <property type="term" value="F:DNA binding"/>
    <property type="evidence" value="ECO:0007669"/>
    <property type="project" value="InterPro"/>
</dbReference>
<dbReference type="PROSITE" id="PS50930">
    <property type="entry name" value="HTH_LYTTR"/>
    <property type="match status" value="1"/>
</dbReference>
<sequence>MLRIVVLDDEMCWIETMKQITEGFFSQEEYEFFSYTNAEEFLFDMEEKRDYDIVLLDMEIPGTSGLEVGRKLRLGHPESTIVFVTNHVEYAVQAYEVNAFRYIPKCMLKEKLPEAYAYIVEKLKMREKRFFLISNNEKMGRIEEDLIYYLEKEKKYVRVVHRDGEDKVRMTLAEAYDRLTAADFVQIDRSCIAGLRHIMAVEKHKVRLRNGVYLDISQPQYAYVRKQISEYWSKK</sequence>
<keyword evidence="3" id="KW-0597">Phosphoprotein</keyword>
<evidence type="ECO:0000256" key="2">
    <source>
        <dbReference type="ARBA" id="ARBA00024867"/>
    </source>
</evidence>
<dbReference type="GO" id="GO:0000156">
    <property type="term" value="F:phosphorelay response regulator activity"/>
    <property type="evidence" value="ECO:0007669"/>
    <property type="project" value="InterPro"/>
</dbReference>
<evidence type="ECO:0000256" key="3">
    <source>
        <dbReference type="PROSITE-ProRule" id="PRU00169"/>
    </source>
</evidence>
<comment type="function">
    <text evidence="2">May play the central regulatory role in sporulation. It may be an element of the effector pathway responsible for the activation of sporulation genes in response to nutritional stress. Spo0A may act in concert with spo0H (a sigma factor) to control the expression of some genes that are critical to the sporulation process.</text>
</comment>
<feature type="modified residue" description="4-aspartylphosphate" evidence="3">
    <location>
        <position position="57"/>
    </location>
</feature>
<dbReference type="OrthoDB" id="9779387at2"/>
<evidence type="ECO:0000313" key="6">
    <source>
        <dbReference type="EMBL" id="NDO69652.1"/>
    </source>
</evidence>
<dbReference type="InterPro" id="IPR001789">
    <property type="entry name" value="Sig_transdc_resp-reg_receiver"/>
</dbReference>
<organism evidence="6 7">
    <name type="scientific">Schaedlerella arabinosiphila</name>
    <dbReference type="NCBI Taxonomy" id="2044587"/>
    <lineage>
        <taxon>Bacteria</taxon>
        <taxon>Bacillati</taxon>
        <taxon>Bacillota</taxon>
        <taxon>Clostridia</taxon>
        <taxon>Lachnospirales</taxon>
        <taxon>Lachnospiraceae</taxon>
        <taxon>Schaedlerella</taxon>
    </lineage>
</organism>
<dbReference type="AlphaFoldDB" id="A0A9X5H595"/>
<proteinExistence type="predicted"/>
<evidence type="ECO:0000259" key="5">
    <source>
        <dbReference type="PROSITE" id="PS50930"/>
    </source>
</evidence>
<dbReference type="EMBL" id="VIRB01000077">
    <property type="protein sequence ID" value="NDO69652.1"/>
    <property type="molecule type" value="Genomic_DNA"/>
</dbReference>
<dbReference type="SMART" id="SM00850">
    <property type="entry name" value="LytTR"/>
    <property type="match status" value="1"/>
</dbReference>
<dbReference type="Gene3D" id="3.40.50.2300">
    <property type="match status" value="1"/>
</dbReference>
<accession>A0A9X5H595</accession>
<dbReference type="Gene3D" id="2.40.50.1020">
    <property type="entry name" value="LytTr DNA-binding domain"/>
    <property type="match status" value="1"/>
</dbReference>
<protein>
    <recommendedName>
        <fullName evidence="1">Stage 0 sporulation protein A homolog</fullName>
    </recommendedName>
</protein>
<feature type="domain" description="HTH LytTR-type" evidence="5">
    <location>
        <begin position="147"/>
        <end position="230"/>
    </location>
</feature>
<dbReference type="Pfam" id="PF04397">
    <property type="entry name" value="LytTR"/>
    <property type="match status" value="1"/>
</dbReference>